<feature type="region of interest" description="Disordered" evidence="8">
    <location>
        <begin position="90"/>
        <end position="110"/>
    </location>
</feature>
<dbReference type="InterPro" id="IPR009018">
    <property type="entry name" value="Signal_recog_particle_SRP9/14"/>
</dbReference>
<dbReference type="AlphaFoldDB" id="A0A4S2N1I3"/>
<evidence type="ECO:0000256" key="7">
    <source>
        <dbReference type="RuleBase" id="RU368100"/>
    </source>
</evidence>
<name>A0A4S2N1I3_9PEZI</name>
<feature type="compositionally biased region" description="Basic residues" evidence="8">
    <location>
        <begin position="92"/>
        <end position="104"/>
    </location>
</feature>
<dbReference type="InterPro" id="IPR003210">
    <property type="entry name" value="Signal_recog_particle_SRP14"/>
</dbReference>
<evidence type="ECO:0000313" key="9">
    <source>
        <dbReference type="EMBL" id="TGZ82826.1"/>
    </source>
</evidence>
<dbReference type="InParanoid" id="A0A4S2N1I3"/>
<keyword evidence="10" id="KW-1185">Reference proteome</keyword>
<evidence type="ECO:0000256" key="2">
    <source>
        <dbReference type="ARBA" id="ARBA00010349"/>
    </source>
</evidence>
<dbReference type="SUPFAM" id="SSF54762">
    <property type="entry name" value="Signal recognition particle alu RNA binding heterodimer, SRP9/14"/>
    <property type="match status" value="1"/>
</dbReference>
<evidence type="ECO:0000256" key="4">
    <source>
        <dbReference type="ARBA" id="ARBA00022884"/>
    </source>
</evidence>
<comment type="subcellular location">
    <subcellularLocation>
        <location evidence="1 7">Cytoplasm</location>
    </subcellularLocation>
</comment>
<keyword evidence="3 7" id="KW-0963">Cytoplasm</keyword>
<dbReference type="GO" id="GO:0008312">
    <property type="term" value="F:7S RNA binding"/>
    <property type="evidence" value="ECO:0007669"/>
    <property type="project" value="UniProtKB-UniRule"/>
</dbReference>
<dbReference type="EMBL" id="ML220114">
    <property type="protein sequence ID" value="TGZ82826.1"/>
    <property type="molecule type" value="Genomic_DNA"/>
</dbReference>
<dbReference type="Pfam" id="PF02290">
    <property type="entry name" value="SRP14"/>
    <property type="match status" value="1"/>
</dbReference>
<dbReference type="GO" id="GO:0030942">
    <property type="term" value="F:endoplasmic reticulum signal peptide binding"/>
    <property type="evidence" value="ECO:0007669"/>
    <property type="project" value="UniProtKB-UniRule"/>
</dbReference>
<dbReference type="Proteomes" id="UP000298138">
    <property type="component" value="Unassembled WGS sequence"/>
</dbReference>
<organism evidence="9 10">
    <name type="scientific">Ascodesmis nigricans</name>
    <dbReference type="NCBI Taxonomy" id="341454"/>
    <lineage>
        <taxon>Eukaryota</taxon>
        <taxon>Fungi</taxon>
        <taxon>Dikarya</taxon>
        <taxon>Ascomycota</taxon>
        <taxon>Pezizomycotina</taxon>
        <taxon>Pezizomycetes</taxon>
        <taxon>Pezizales</taxon>
        <taxon>Ascodesmidaceae</taxon>
        <taxon>Ascodesmis</taxon>
    </lineage>
</organism>
<dbReference type="GO" id="GO:0005786">
    <property type="term" value="C:signal recognition particle, endoplasmic reticulum targeting"/>
    <property type="evidence" value="ECO:0007669"/>
    <property type="project" value="UniProtKB-UniRule"/>
</dbReference>
<keyword evidence="4 7" id="KW-0694">RNA-binding</keyword>
<protein>
    <recommendedName>
        <fullName evidence="7">Signal recognition particle subunit SRP14</fullName>
    </recommendedName>
    <alternativeName>
        <fullName evidence="7">Signal recognition particle 14 kDa protein</fullName>
    </alternativeName>
</protein>
<proteinExistence type="inferred from homology"/>
<evidence type="ECO:0000256" key="5">
    <source>
        <dbReference type="ARBA" id="ARBA00023135"/>
    </source>
</evidence>
<dbReference type="OrthoDB" id="19209at2759"/>
<dbReference type="Gene3D" id="3.30.720.10">
    <property type="entry name" value="Signal recognition particle alu RNA binding heterodimer, srp9/1"/>
    <property type="match status" value="1"/>
</dbReference>
<comment type="similarity">
    <text evidence="2 7">Belongs to the SRP14 family.</text>
</comment>
<evidence type="ECO:0000313" key="10">
    <source>
        <dbReference type="Proteomes" id="UP000298138"/>
    </source>
</evidence>
<gene>
    <name evidence="9" type="ORF">EX30DRAFT_394093</name>
</gene>
<evidence type="ECO:0000256" key="3">
    <source>
        <dbReference type="ARBA" id="ARBA00022490"/>
    </source>
</evidence>
<feature type="region of interest" description="Disordered" evidence="8">
    <location>
        <begin position="33"/>
        <end position="56"/>
    </location>
</feature>
<sequence length="110" mass="12376">MPQERLSNDEFFTRLTQLITKATNAHKTSVFLTQKPLPPTDPSSTPSLLVRATDGHKDTKKKAKIATVVEAAELEGFYGRYAEVCKSGMGALKRRDRKRRKVKKGKEEKS</sequence>
<dbReference type="PANTHER" id="PTHR12013">
    <property type="entry name" value="SIGNAL RECOGNITION PARTICLE 14 KD PROTEIN"/>
    <property type="match status" value="1"/>
</dbReference>
<accession>A0A4S2N1I3</accession>
<keyword evidence="6 7" id="KW-0687">Ribonucleoprotein</keyword>
<dbReference type="GO" id="GO:0006614">
    <property type="term" value="P:SRP-dependent cotranslational protein targeting to membrane"/>
    <property type="evidence" value="ECO:0007669"/>
    <property type="project" value="UniProtKB-UniRule"/>
</dbReference>
<reference evidence="9 10" key="1">
    <citation type="submission" date="2019-04" db="EMBL/GenBank/DDBJ databases">
        <title>Comparative genomics and transcriptomics to analyze fruiting body development in filamentous ascomycetes.</title>
        <authorList>
            <consortium name="DOE Joint Genome Institute"/>
            <person name="Lutkenhaus R."/>
            <person name="Traeger S."/>
            <person name="Breuer J."/>
            <person name="Kuo A."/>
            <person name="Lipzen A."/>
            <person name="Pangilinan J."/>
            <person name="Dilworth D."/>
            <person name="Sandor L."/>
            <person name="Poggeler S."/>
            <person name="Barry K."/>
            <person name="Grigoriev I.V."/>
            <person name="Nowrousian M."/>
        </authorList>
    </citation>
    <scope>NUCLEOTIDE SEQUENCE [LARGE SCALE GENOMIC DNA]</scope>
    <source>
        <strain evidence="9 10">CBS 389.68</strain>
    </source>
</reference>
<evidence type="ECO:0000256" key="6">
    <source>
        <dbReference type="ARBA" id="ARBA00023274"/>
    </source>
</evidence>
<evidence type="ECO:0000256" key="8">
    <source>
        <dbReference type="SAM" id="MobiDB-lite"/>
    </source>
</evidence>
<keyword evidence="5 7" id="KW-0733">Signal recognition particle</keyword>
<comment type="subunit">
    <text evidence="7">Component of a fungal signal recognition particle (SRP) complex that consists of a 7SL RNA molecule (scR1) and at least six protein subunits: SRP72, SRP68, SRP54, SEC65, SRP21 and SRP14.</text>
</comment>
<dbReference type="STRING" id="341454.A0A4S2N1I3"/>
<evidence type="ECO:0000256" key="1">
    <source>
        <dbReference type="ARBA" id="ARBA00004496"/>
    </source>
</evidence>
<comment type="function">
    <text evidence="7">Component of the signal recognition particle (SRP) complex, a ribonucleoprotein complex that mediates the cotranslational targeting of secretory and membrane proteins to the endoplasmic reticulum (ER).</text>
</comment>